<accession>S0FK21</accession>
<name>S0FK21_RUMCE</name>
<dbReference type="PANTHER" id="PTHR43401:SF2">
    <property type="entry name" value="L-THREONINE 3-DEHYDROGENASE"/>
    <property type="match status" value="1"/>
</dbReference>
<dbReference type="InterPro" id="IPR013149">
    <property type="entry name" value="ADH-like_C"/>
</dbReference>
<evidence type="ECO:0000256" key="2">
    <source>
        <dbReference type="ARBA" id="ARBA00022833"/>
    </source>
</evidence>
<keyword evidence="7" id="KW-1185">Reference proteome</keyword>
<dbReference type="InterPro" id="IPR013154">
    <property type="entry name" value="ADH-like_N"/>
</dbReference>
<dbReference type="EMBL" id="AORV01000026">
    <property type="protein sequence ID" value="EMS72535.1"/>
    <property type="molecule type" value="Genomic_DNA"/>
</dbReference>
<dbReference type="GO" id="GO:0008270">
    <property type="term" value="F:zinc ion binding"/>
    <property type="evidence" value="ECO:0007669"/>
    <property type="project" value="InterPro"/>
</dbReference>
<evidence type="ECO:0000313" key="6">
    <source>
        <dbReference type="EMBL" id="EMS72535.1"/>
    </source>
</evidence>
<dbReference type="Proteomes" id="UP000014155">
    <property type="component" value="Unassembled WGS sequence"/>
</dbReference>
<dbReference type="STRING" id="1195236.CTER_1337"/>
<feature type="domain" description="Enoyl reductase (ER)" evidence="5">
    <location>
        <begin position="8"/>
        <end position="337"/>
    </location>
</feature>
<dbReference type="Pfam" id="PF08240">
    <property type="entry name" value="ADH_N"/>
    <property type="match status" value="1"/>
</dbReference>
<dbReference type="RefSeq" id="WP_004624770.1">
    <property type="nucleotide sequence ID" value="NZ_AORV01000026.1"/>
</dbReference>
<dbReference type="AlphaFoldDB" id="S0FK21"/>
<evidence type="ECO:0000256" key="4">
    <source>
        <dbReference type="RuleBase" id="RU361277"/>
    </source>
</evidence>
<dbReference type="GO" id="GO:0016491">
    <property type="term" value="F:oxidoreductase activity"/>
    <property type="evidence" value="ECO:0007669"/>
    <property type="project" value="UniProtKB-KW"/>
</dbReference>
<dbReference type="PANTHER" id="PTHR43401">
    <property type="entry name" value="L-THREONINE 3-DEHYDROGENASE"/>
    <property type="match status" value="1"/>
</dbReference>
<comment type="similarity">
    <text evidence="4">Belongs to the zinc-containing alcohol dehydrogenase family.</text>
</comment>
<proteinExistence type="inferred from homology"/>
<dbReference type="InterPro" id="IPR002328">
    <property type="entry name" value="ADH_Zn_CS"/>
</dbReference>
<dbReference type="InterPro" id="IPR020843">
    <property type="entry name" value="ER"/>
</dbReference>
<comment type="cofactor">
    <cofactor evidence="4">
        <name>Zn(2+)</name>
        <dbReference type="ChEBI" id="CHEBI:29105"/>
    </cofactor>
</comment>
<dbReference type="eggNOG" id="COG1063">
    <property type="taxonomic scope" value="Bacteria"/>
</dbReference>
<keyword evidence="3" id="KW-0560">Oxidoreductase</keyword>
<dbReference type="SUPFAM" id="SSF50129">
    <property type="entry name" value="GroES-like"/>
    <property type="match status" value="1"/>
</dbReference>
<sequence>MKAAIFYGTKNIRVDEVQVREPDRDEVRIRVMACGVCGTDLHIYSGAEGAAKCTPPTILGHEFSGVIEEVGYGVTDFHPGDRVCIDPNDMCGACYYCRTGSAHFCEDMIGIGTTTDGGFAEYCTVNQKQVYKMGNEMSFEEGAMAEPISCCLHGIDLSGIKAGDTVMVIGGGTIGQIMLQLARISGASTLILVEPVKEKRELGLKLGADITIDPLTENIPDILKKQFIQHINVTIECVGLSSTMADAVQYAGKGGTAMLFGLTDPACQIPLAPFDLFKREVSIKASFINPYTYQRAVSLLSSKKINVRDLITDTLPLSDIQRVFTDDTYRRSGKIIIKP</sequence>
<dbReference type="InterPro" id="IPR011032">
    <property type="entry name" value="GroES-like_sf"/>
</dbReference>
<gene>
    <name evidence="6" type="ORF">CTER_1337</name>
</gene>
<keyword evidence="2 4" id="KW-0862">Zinc</keyword>
<dbReference type="InterPro" id="IPR050129">
    <property type="entry name" value="Zn_alcohol_dh"/>
</dbReference>
<dbReference type="InterPro" id="IPR036291">
    <property type="entry name" value="NAD(P)-bd_dom_sf"/>
</dbReference>
<evidence type="ECO:0000256" key="3">
    <source>
        <dbReference type="ARBA" id="ARBA00023002"/>
    </source>
</evidence>
<dbReference type="PATRIC" id="fig|1195236.3.peg.1654"/>
<organism evidence="6 7">
    <name type="scientific">Ruminiclostridium cellobioparum subsp. termitidis CT1112</name>
    <dbReference type="NCBI Taxonomy" id="1195236"/>
    <lineage>
        <taxon>Bacteria</taxon>
        <taxon>Bacillati</taxon>
        <taxon>Bacillota</taxon>
        <taxon>Clostridia</taxon>
        <taxon>Eubacteriales</taxon>
        <taxon>Oscillospiraceae</taxon>
        <taxon>Ruminiclostridium</taxon>
    </lineage>
</organism>
<evidence type="ECO:0000313" key="7">
    <source>
        <dbReference type="Proteomes" id="UP000014155"/>
    </source>
</evidence>
<dbReference type="SUPFAM" id="SSF51735">
    <property type="entry name" value="NAD(P)-binding Rossmann-fold domains"/>
    <property type="match status" value="1"/>
</dbReference>
<dbReference type="CDD" id="cd08234">
    <property type="entry name" value="threonine_DH_like"/>
    <property type="match status" value="1"/>
</dbReference>
<keyword evidence="1 4" id="KW-0479">Metal-binding</keyword>
<evidence type="ECO:0000259" key="5">
    <source>
        <dbReference type="SMART" id="SM00829"/>
    </source>
</evidence>
<dbReference type="Gene3D" id="3.90.180.10">
    <property type="entry name" value="Medium-chain alcohol dehydrogenases, catalytic domain"/>
    <property type="match status" value="1"/>
</dbReference>
<comment type="caution">
    <text evidence="6">The sequence shown here is derived from an EMBL/GenBank/DDBJ whole genome shotgun (WGS) entry which is preliminary data.</text>
</comment>
<protein>
    <submittedName>
        <fullName evidence="6">L-threonine 3-dehydrogenase</fullName>
    </submittedName>
</protein>
<evidence type="ECO:0000256" key="1">
    <source>
        <dbReference type="ARBA" id="ARBA00022723"/>
    </source>
</evidence>
<dbReference type="Pfam" id="PF00107">
    <property type="entry name" value="ADH_zinc_N"/>
    <property type="match status" value="1"/>
</dbReference>
<dbReference type="SMART" id="SM00829">
    <property type="entry name" value="PKS_ER"/>
    <property type="match status" value="1"/>
</dbReference>
<dbReference type="PROSITE" id="PS00059">
    <property type="entry name" value="ADH_ZINC"/>
    <property type="match status" value="1"/>
</dbReference>
<reference evidence="6 7" key="1">
    <citation type="journal article" date="2013" name="Genome Announc.">
        <title>Draft Genome Sequence of the Cellulolytic, Mesophilic, Anaerobic Bacterium Clostridium termitidis Strain CT1112 (DSM 5398).</title>
        <authorList>
            <person name="Lal S."/>
            <person name="Ramachandran U."/>
            <person name="Zhang X."/>
            <person name="Munir R."/>
            <person name="Sparling R."/>
            <person name="Levin D.B."/>
        </authorList>
    </citation>
    <scope>NUCLEOTIDE SEQUENCE [LARGE SCALE GENOMIC DNA]</scope>
    <source>
        <strain evidence="6 7">CT1112</strain>
    </source>
</reference>
<dbReference type="Gene3D" id="3.40.50.720">
    <property type="entry name" value="NAD(P)-binding Rossmann-like Domain"/>
    <property type="match status" value="1"/>
</dbReference>